<proteinExistence type="predicted"/>
<dbReference type="AlphaFoldDB" id="A0A3M7T882"/>
<dbReference type="EMBL" id="REGN01000126">
    <property type="protein sequence ID" value="RNA44273.1"/>
    <property type="molecule type" value="Genomic_DNA"/>
</dbReference>
<keyword evidence="2" id="KW-1185">Reference proteome</keyword>
<name>A0A3M7T882_BRAPC</name>
<comment type="caution">
    <text evidence="1">The sequence shown here is derived from an EMBL/GenBank/DDBJ whole genome shotgun (WGS) entry which is preliminary data.</text>
</comment>
<dbReference type="Proteomes" id="UP000276133">
    <property type="component" value="Unassembled WGS sequence"/>
</dbReference>
<evidence type="ECO:0000313" key="2">
    <source>
        <dbReference type="Proteomes" id="UP000276133"/>
    </source>
</evidence>
<gene>
    <name evidence="1" type="ORF">BpHYR1_010550</name>
</gene>
<protein>
    <submittedName>
        <fullName evidence="1">Uncharacterized protein</fullName>
    </submittedName>
</protein>
<reference evidence="1 2" key="1">
    <citation type="journal article" date="2018" name="Sci. Rep.">
        <title>Genomic signatures of local adaptation to the degree of environmental predictability in rotifers.</title>
        <authorList>
            <person name="Franch-Gras L."/>
            <person name="Hahn C."/>
            <person name="Garcia-Roger E.M."/>
            <person name="Carmona M.J."/>
            <person name="Serra M."/>
            <person name="Gomez A."/>
        </authorList>
    </citation>
    <scope>NUCLEOTIDE SEQUENCE [LARGE SCALE GENOMIC DNA]</scope>
    <source>
        <strain evidence="1">HYR1</strain>
    </source>
</reference>
<evidence type="ECO:0000313" key="1">
    <source>
        <dbReference type="EMBL" id="RNA44273.1"/>
    </source>
</evidence>
<organism evidence="1 2">
    <name type="scientific">Brachionus plicatilis</name>
    <name type="common">Marine rotifer</name>
    <name type="synonym">Brachionus muelleri</name>
    <dbReference type="NCBI Taxonomy" id="10195"/>
    <lineage>
        <taxon>Eukaryota</taxon>
        <taxon>Metazoa</taxon>
        <taxon>Spiralia</taxon>
        <taxon>Gnathifera</taxon>
        <taxon>Rotifera</taxon>
        <taxon>Eurotatoria</taxon>
        <taxon>Monogononta</taxon>
        <taxon>Pseudotrocha</taxon>
        <taxon>Ploima</taxon>
        <taxon>Brachionidae</taxon>
        <taxon>Brachionus</taxon>
    </lineage>
</organism>
<accession>A0A3M7T882</accession>
<sequence length="59" mass="6383">MSESTLALFLRERRAVRAASTSELVNNKAFGVSGKKRSKLKLPATAGTSGIANKMCHKY</sequence>